<dbReference type="Pfam" id="PF01757">
    <property type="entry name" value="Acyl_transf_3"/>
    <property type="match status" value="1"/>
</dbReference>
<keyword evidence="3" id="KW-0012">Acyltransferase</keyword>
<keyword evidence="1" id="KW-0472">Membrane</keyword>
<feature type="transmembrane region" description="Helical" evidence="1">
    <location>
        <begin position="112"/>
        <end position="134"/>
    </location>
</feature>
<name>A0ABY9S7Z3_9ENTR</name>
<feature type="transmembrane region" description="Helical" evidence="1">
    <location>
        <begin position="287"/>
        <end position="306"/>
    </location>
</feature>
<feature type="transmembrane region" description="Helical" evidence="1">
    <location>
        <begin position="201"/>
        <end position="220"/>
    </location>
</feature>
<feature type="domain" description="Acyltransferase 3" evidence="2">
    <location>
        <begin position="8"/>
        <end position="284"/>
    </location>
</feature>
<sequence>MNNKIRYEWVDALKFLGIFAIYIGHFGTAAGKIYPFVFSYHVPLFFFAAGFFSKNKNTPLHQFTIDKAKRLLLPYFSFAFMTLAITSLNAGGDFRSLINASLDILYGVRNNPFVGSIWFINCLFAMIIIDNLFVRLFKNNFLILCISILSFAYTQTLLSHNPLVEPKWFWNVDSALAYWWLLAMGRCMFKELCENRFFGKSIAGVVIFILLAGATAYQLLNGNSLITTIANRLLPVITQSQIFAILNSIISTTILILFNIFIAKIISKSEFIINAGKNTLNICGLEYITKLLIPATAALLGLSFGIPSVISAILYTLICLYISNIIGYWLSDKIGYSFSINVPKPKNYKTLIQ</sequence>
<feature type="transmembrane region" description="Helical" evidence="1">
    <location>
        <begin position="72"/>
        <end position="92"/>
    </location>
</feature>
<dbReference type="InterPro" id="IPR052734">
    <property type="entry name" value="Nod_factor_acetyltransferase"/>
</dbReference>
<keyword evidence="1" id="KW-0812">Transmembrane</keyword>
<feature type="transmembrane region" description="Helical" evidence="1">
    <location>
        <begin position="240"/>
        <end position="266"/>
    </location>
</feature>
<evidence type="ECO:0000256" key="1">
    <source>
        <dbReference type="SAM" id="Phobius"/>
    </source>
</evidence>
<keyword evidence="1" id="KW-1133">Transmembrane helix</keyword>
<dbReference type="Proteomes" id="UP001246690">
    <property type="component" value="Chromosome"/>
</dbReference>
<evidence type="ECO:0000259" key="2">
    <source>
        <dbReference type="Pfam" id="PF01757"/>
    </source>
</evidence>
<keyword evidence="4" id="KW-1185">Reference proteome</keyword>
<dbReference type="RefSeq" id="WP_309875367.1">
    <property type="nucleotide sequence ID" value="NZ_CP133838.1"/>
</dbReference>
<dbReference type="EMBL" id="CP133838">
    <property type="protein sequence ID" value="WMY73118.1"/>
    <property type="molecule type" value="Genomic_DNA"/>
</dbReference>
<feature type="transmembrane region" description="Helical" evidence="1">
    <location>
        <begin position="141"/>
        <end position="158"/>
    </location>
</feature>
<keyword evidence="3" id="KW-0808">Transferase</keyword>
<feature type="transmembrane region" description="Helical" evidence="1">
    <location>
        <begin position="170"/>
        <end position="189"/>
    </location>
</feature>
<dbReference type="PANTHER" id="PTHR37312">
    <property type="entry name" value="MEMBRANE-BOUND ACYLTRANSFERASE YKRP-RELATED"/>
    <property type="match status" value="1"/>
</dbReference>
<proteinExistence type="predicted"/>
<feature type="transmembrane region" description="Helical" evidence="1">
    <location>
        <begin position="12"/>
        <end position="27"/>
    </location>
</feature>
<evidence type="ECO:0000313" key="3">
    <source>
        <dbReference type="EMBL" id="WMY73118.1"/>
    </source>
</evidence>
<dbReference type="PANTHER" id="PTHR37312:SF1">
    <property type="entry name" value="MEMBRANE-BOUND ACYLTRANSFERASE YKRP-RELATED"/>
    <property type="match status" value="1"/>
</dbReference>
<reference evidence="3 4" key="1">
    <citation type="submission" date="2023-09" db="EMBL/GenBank/DDBJ databases">
        <title>Buttiauxella selenatireducens sp. nov., isolated from the rhizosphere of Cardamine hupingshanesis.</title>
        <authorList>
            <person name="Zhang S."/>
            <person name="Xu Z."/>
            <person name="Wang H."/>
            <person name="Guo Y."/>
        </authorList>
    </citation>
    <scope>NUCLEOTIDE SEQUENCE [LARGE SCALE GENOMIC DNA]</scope>
    <source>
        <strain evidence="3 4">R73</strain>
    </source>
</reference>
<accession>A0ABY9S7Z3</accession>
<dbReference type="GO" id="GO:0016746">
    <property type="term" value="F:acyltransferase activity"/>
    <property type="evidence" value="ECO:0007669"/>
    <property type="project" value="UniProtKB-KW"/>
</dbReference>
<organism evidence="3 4">
    <name type="scientific">Buttiauxella selenatireducens</name>
    <dbReference type="NCBI Taxonomy" id="3073902"/>
    <lineage>
        <taxon>Bacteria</taxon>
        <taxon>Pseudomonadati</taxon>
        <taxon>Pseudomonadota</taxon>
        <taxon>Gammaproteobacteria</taxon>
        <taxon>Enterobacterales</taxon>
        <taxon>Enterobacteriaceae</taxon>
        <taxon>Buttiauxella</taxon>
    </lineage>
</organism>
<feature type="transmembrane region" description="Helical" evidence="1">
    <location>
        <begin position="312"/>
        <end position="330"/>
    </location>
</feature>
<feature type="transmembrane region" description="Helical" evidence="1">
    <location>
        <begin position="33"/>
        <end position="52"/>
    </location>
</feature>
<protein>
    <submittedName>
        <fullName evidence="3">Acyltransferase family protein</fullName>
    </submittedName>
</protein>
<gene>
    <name evidence="3" type="ORF">RHD99_16830</name>
</gene>
<evidence type="ECO:0000313" key="4">
    <source>
        <dbReference type="Proteomes" id="UP001246690"/>
    </source>
</evidence>
<dbReference type="InterPro" id="IPR002656">
    <property type="entry name" value="Acyl_transf_3_dom"/>
</dbReference>